<feature type="domain" description="Acyl-CoA dehydrogenase/oxidase C-terminal" evidence="10">
    <location>
        <begin position="6"/>
        <end position="72"/>
    </location>
</feature>
<comment type="catalytic activity">
    <reaction evidence="4">
        <text>decanoyl-CoA + oxidized [electron-transfer flavoprotein] + H(+) = (2E)-decenoyl-CoA + reduced [electron-transfer flavoprotein]</text>
        <dbReference type="Rhea" id="RHEA:48176"/>
        <dbReference type="Rhea" id="RHEA-COMP:10685"/>
        <dbReference type="Rhea" id="RHEA-COMP:10686"/>
        <dbReference type="ChEBI" id="CHEBI:15378"/>
        <dbReference type="ChEBI" id="CHEBI:57692"/>
        <dbReference type="ChEBI" id="CHEBI:58307"/>
        <dbReference type="ChEBI" id="CHEBI:61406"/>
        <dbReference type="ChEBI" id="CHEBI:61430"/>
    </reaction>
    <physiologicalReaction direction="left-to-right" evidence="4">
        <dbReference type="Rhea" id="RHEA:48177"/>
    </physiologicalReaction>
</comment>
<evidence type="ECO:0000256" key="6">
    <source>
        <dbReference type="ARBA" id="ARBA00047916"/>
    </source>
</evidence>
<comment type="catalytic activity">
    <reaction evidence="9">
        <text>hexanoyl-CoA + oxidized [electron-transfer flavoprotein] + H(+) = (2E)-hexenoyl-CoA + reduced [electron-transfer flavoprotein]</text>
        <dbReference type="Rhea" id="RHEA:43464"/>
        <dbReference type="Rhea" id="RHEA-COMP:10685"/>
        <dbReference type="Rhea" id="RHEA-COMP:10686"/>
        <dbReference type="ChEBI" id="CHEBI:15378"/>
        <dbReference type="ChEBI" id="CHEBI:57692"/>
        <dbReference type="ChEBI" id="CHEBI:58307"/>
        <dbReference type="ChEBI" id="CHEBI:62077"/>
        <dbReference type="ChEBI" id="CHEBI:62620"/>
    </reaction>
    <physiologicalReaction direction="left-to-right" evidence="9">
        <dbReference type="Rhea" id="RHEA:43465"/>
    </physiologicalReaction>
</comment>
<evidence type="ECO:0000259" key="10">
    <source>
        <dbReference type="Pfam" id="PF00441"/>
    </source>
</evidence>
<comment type="pathway">
    <text evidence="1">Lipid metabolism; mitochondrial fatty acid beta-oxidation.</text>
</comment>
<comment type="caution">
    <text evidence="11">The sequence shown here is derived from an EMBL/GenBank/DDBJ whole genome shotgun (WGS) entry which is preliminary data.</text>
</comment>
<dbReference type="InterPro" id="IPR006089">
    <property type="entry name" value="Acyl-CoA_DH_CS"/>
</dbReference>
<comment type="catalytic activity">
    <reaction evidence="6">
        <text>oxidized [electron-transfer flavoprotein] + hexadecanoyl-CoA + H(+) = (2E)-hexadecenoyl-CoA + reduced [electron-transfer flavoprotein]</text>
        <dbReference type="Rhea" id="RHEA:43448"/>
        <dbReference type="Rhea" id="RHEA-COMP:10685"/>
        <dbReference type="Rhea" id="RHEA-COMP:10686"/>
        <dbReference type="ChEBI" id="CHEBI:15378"/>
        <dbReference type="ChEBI" id="CHEBI:57379"/>
        <dbReference type="ChEBI" id="CHEBI:57692"/>
        <dbReference type="ChEBI" id="CHEBI:58307"/>
        <dbReference type="ChEBI" id="CHEBI:61526"/>
    </reaction>
    <physiologicalReaction direction="left-to-right" evidence="6">
        <dbReference type="Rhea" id="RHEA:43449"/>
    </physiologicalReaction>
</comment>
<evidence type="ECO:0000256" key="4">
    <source>
        <dbReference type="ARBA" id="ARBA00047546"/>
    </source>
</evidence>
<gene>
    <name evidence="11" type="ORF">GDO78_020265</name>
</gene>
<dbReference type="OrthoDB" id="10262177at2759"/>
<dbReference type="AlphaFoldDB" id="A0A8J6EMQ8"/>
<dbReference type="Gene3D" id="1.20.140.10">
    <property type="entry name" value="Butyryl-CoA Dehydrogenase, subunit A, domain 3"/>
    <property type="match status" value="1"/>
</dbReference>
<evidence type="ECO:0000256" key="2">
    <source>
        <dbReference type="ARBA" id="ARBA00022630"/>
    </source>
</evidence>
<dbReference type="GO" id="GO:0005737">
    <property type="term" value="C:cytoplasm"/>
    <property type="evidence" value="ECO:0007669"/>
    <property type="project" value="TreeGrafter"/>
</dbReference>
<dbReference type="PANTHER" id="PTHR48083:SF6">
    <property type="entry name" value="ACYL-COA DEHYDROGENASE 6"/>
    <property type="match status" value="1"/>
</dbReference>
<dbReference type="InterPro" id="IPR036250">
    <property type="entry name" value="AcylCo_DH-like_C"/>
</dbReference>
<evidence type="ECO:0000256" key="8">
    <source>
        <dbReference type="ARBA" id="ARBA00049038"/>
    </source>
</evidence>
<dbReference type="PROSITE" id="PS00073">
    <property type="entry name" value="ACYL_COA_DH_2"/>
    <property type="match status" value="1"/>
</dbReference>
<evidence type="ECO:0000256" key="1">
    <source>
        <dbReference type="ARBA" id="ARBA00005198"/>
    </source>
</evidence>
<dbReference type="InterPro" id="IPR050741">
    <property type="entry name" value="Acyl-CoA_dehydrogenase"/>
</dbReference>
<keyword evidence="2" id="KW-0285">Flavoprotein</keyword>
<comment type="catalytic activity">
    <reaction evidence="8">
        <text>tetradecanoyl-CoA + oxidized [electron-transfer flavoprotein] + H(+) = (2E)-tetradecenoyl-CoA + reduced [electron-transfer flavoprotein]</text>
        <dbReference type="Rhea" id="RHEA:47316"/>
        <dbReference type="Rhea" id="RHEA-COMP:10685"/>
        <dbReference type="Rhea" id="RHEA-COMP:10686"/>
        <dbReference type="ChEBI" id="CHEBI:15378"/>
        <dbReference type="ChEBI" id="CHEBI:57385"/>
        <dbReference type="ChEBI" id="CHEBI:57692"/>
        <dbReference type="ChEBI" id="CHEBI:58307"/>
        <dbReference type="ChEBI" id="CHEBI:61405"/>
    </reaction>
    <physiologicalReaction direction="left-to-right" evidence="8">
        <dbReference type="Rhea" id="RHEA:47317"/>
    </physiologicalReaction>
</comment>
<keyword evidence="3" id="KW-0560">Oxidoreductase</keyword>
<accession>A0A8J6EMQ8</accession>
<reference evidence="11" key="1">
    <citation type="thesis" date="2020" institute="ProQuest LLC" country="789 East Eisenhower Parkway, Ann Arbor, MI, USA">
        <title>Comparative Genomics and Chromosome Evolution.</title>
        <authorList>
            <person name="Mudd A.B."/>
        </authorList>
    </citation>
    <scope>NUCLEOTIDE SEQUENCE</scope>
    <source>
        <strain evidence="11">HN-11 Male</strain>
        <tissue evidence="11">Kidney and liver</tissue>
    </source>
</reference>
<name>A0A8J6EMQ8_ELECQ</name>
<evidence type="ECO:0000256" key="7">
    <source>
        <dbReference type="ARBA" id="ARBA00048877"/>
    </source>
</evidence>
<evidence type="ECO:0000313" key="12">
    <source>
        <dbReference type="Proteomes" id="UP000770717"/>
    </source>
</evidence>
<dbReference type="GO" id="GO:0050660">
    <property type="term" value="F:flavin adenine dinucleotide binding"/>
    <property type="evidence" value="ECO:0007669"/>
    <property type="project" value="TreeGrafter"/>
</dbReference>
<dbReference type="Proteomes" id="UP000770717">
    <property type="component" value="Unassembled WGS sequence"/>
</dbReference>
<organism evidence="11 12">
    <name type="scientific">Eleutherodactylus coqui</name>
    <name type="common">Puerto Rican coqui</name>
    <dbReference type="NCBI Taxonomy" id="57060"/>
    <lineage>
        <taxon>Eukaryota</taxon>
        <taxon>Metazoa</taxon>
        <taxon>Chordata</taxon>
        <taxon>Craniata</taxon>
        <taxon>Vertebrata</taxon>
        <taxon>Euteleostomi</taxon>
        <taxon>Amphibia</taxon>
        <taxon>Batrachia</taxon>
        <taxon>Anura</taxon>
        <taxon>Neobatrachia</taxon>
        <taxon>Hyloidea</taxon>
        <taxon>Eleutherodactylidae</taxon>
        <taxon>Eleutherodactylinae</taxon>
        <taxon>Eleutherodactylus</taxon>
        <taxon>Eleutherodactylus</taxon>
    </lineage>
</organism>
<dbReference type="GO" id="GO:0003995">
    <property type="term" value="F:acyl-CoA dehydrogenase activity"/>
    <property type="evidence" value="ECO:0007669"/>
    <property type="project" value="InterPro"/>
</dbReference>
<sequence>GLYIDGNDVTKLASMAKLKAGRLARELSDSCLQFWGGMGFTNEVFVSRFYRDSRLVSIGAGADEVMLSIICKYMGILPSKK</sequence>
<proteinExistence type="predicted"/>
<keyword evidence="12" id="KW-1185">Reference proteome</keyword>
<comment type="catalytic activity">
    <reaction evidence="5">
        <text>dodecanoyl-CoA + oxidized [electron-transfer flavoprotein] + H(+) = (2E)-dodecenoyl-CoA + reduced [electron-transfer flavoprotein]</text>
        <dbReference type="Rhea" id="RHEA:47296"/>
        <dbReference type="Rhea" id="RHEA-COMP:10685"/>
        <dbReference type="Rhea" id="RHEA-COMP:10686"/>
        <dbReference type="ChEBI" id="CHEBI:15378"/>
        <dbReference type="ChEBI" id="CHEBI:57330"/>
        <dbReference type="ChEBI" id="CHEBI:57375"/>
        <dbReference type="ChEBI" id="CHEBI:57692"/>
        <dbReference type="ChEBI" id="CHEBI:58307"/>
    </reaction>
    <physiologicalReaction direction="left-to-right" evidence="5">
        <dbReference type="Rhea" id="RHEA:47297"/>
    </physiologicalReaction>
</comment>
<dbReference type="InterPro" id="IPR009075">
    <property type="entry name" value="AcylCo_DH/oxidase_C"/>
</dbReference>
<dbReference type="EMBL" id="WNTK01000061">
    <property type="protein sequence ID" value="KAG9472322.1"/>
    <property type="molecule type" value="Genomic_DNA"/>
</dbReference>
<evidence type="ECO:0000256" key="9">
    <source>
        <dbReference type="ARBA" id="ARBA00049192"/>
    </source>
</evidence>
<evidence type="ECO:0000256" key="3">
    <source>
        <dbReference type="ARBA" id="ARBA00023002"/>
    </source>
</evidence>
<comment type="catalytic activity">
    <reaction evidence="7">
        <text>octanoyl-CoA + oxidized [electron-transfer flavoprotein] + H(+) = (2E)-octenoyl-CoA + reduced [electron-transfer flavoprotein]</text>
        <dbReference type="Rhea" id="RHEA:48180"/>
        <dbReference type="Rhea" id="RHEA-COMP:10685"/>
        <dbReference type="Rhea" id="RHEA-COMP:10686"/>
        <dbReference type="ChEBI" id="CHEBI:15378"/>
        <dbReference type="ChEBI" id="CHEBI:57386"/>
        <dbReference type="ChEBI" id="CHEBI:57692"/>
        <dbReference type="ChEBI" id="CHEBI:58307"/>
        <dbReference type="ChEBI" id="CHEBI:62242"/>
    </reaction>
    <physiologicalReaction direction="left-to-right" evidence="7">
        <dbReference type="Rhea" id="RHEA:48181"/>
    </physiologicalReaction>
</comment>
<dbReference type="GO" id="GO:0033539">
    <property type="term" value="P:fatty acid beta-oxidation using acyl-CoA dehydrogenase"/>
    <property type="evidence" value="ECO:0007669"/>
    <property type="project" value="TreeGrafter"/>
</dbReference>
<dbReference type="SUPFAM" id="SSF47203">
    <property type="entry name" value="Acyl-CoA dehydrogenase C-terminal domain-like"/>
    <property type="match status" value="1"/>
</dbReference>
<protein>
    <recommendedName>
        <fullName evidence="10">Acyl-CoA dehydrogenase/oxidase C-terminal domain-containing protein</fullName>
    </recommendedName>
</protein>
<dbReference type="Pfam" id="PF00441">
    <property type="entry name" value="Acyl-CoA_dh_1"/>
    <property type="match status" value="1"/>
</dbReference>
<evidence type="ECO:0000256" key="5">
    <source>
        <dbReference type="ARBA" id="ARBA00047893"/>
    </source>
</evidence>
<feature type="non-terminal residue" evidence="11">
    <location>
        <position position="81"/>
    </location>
</feature>
<evidence type="ECO:0000313" key="11">
    <source>
        <dbReference type="EMBL" id="KAG9472322.1"/>
    </source>
</evidence>
<dbReference type="PANTHER" id="PTHR48083">
    <property type="entry name" value="MEDIUM-CHAIN SPECIFIC ACYL-COA DEHYDROGENASE, MITOCHONDRIAL-RELATED"/>
    <property type="match status" value="1"/>
</dbReference>